<feature type="domain" description="Lantibiotic biosynthesis protein dehydration" evidence="2">
    <location>
        <begin position="146"/>
        <end position="513"/>
    </location>
</feature>
<dbReference type="Pfam" id="PF05147">
    <property type="entry name" value="LANC_like"/>
    <property type="match status" value="1"/>
</dbReference>
<evidence type="ECO:0000313" key="4">
    <source>
        <dbReference type="Proteomes" id="UP000549971"/>
    </source>
</evidence>
<evidence type="ECO:0000313" key="3">
    <source>
        <dbReference type="EMBL" id="MBB5838634.1"/>
    </source>
</evidence>
<reference evidence="3 4" key="1">
    <citation type="submission" date="2020-08" db="EMBL/GenBank/DDBJ databases">
        <title>Sequencing the genomes of 1000 actinobacteria strains.</title>
        <authorList>
            <person name="Klenk H.-P."/>
        </authorList>
    </citation>
    <scope>NUCLEOTIDE SEQUENCE [LARGE SCALE GENOMIC DNA]</scope>
    <source>
        <strain evidence="3 4">DSM 28967</strain>
    </source>
</reference>
<feature type="region of interest" description="Disordered" evidence="1">
    <location>
        <begin position="1"/>
        <end position="28"/>
    </location>
</feature>
<comment type="caution">
    <text evidence="3">The sequence shown here is derived from an EMBL/GenBank/DDBJ whole genome shotgun (WGS) entry which is preliminary data.</text>
</comment>
<dbReference type="AlphaFoldDB" id="A0A7W9MW92"/>
<dbReference type="InterPro" id="IPR017146">
    <property type="entry name" value="Lanti_2_LanM"/>
</dbReference>
<dbReference type="GO" id="GO:0005975">
    <property type="term" value="P:carbohydrate metabolic process"/>
    <property type="evidence" value="ECO:0007669"/>
    <property type="project" value="InterPro"/>
</dbReference>
<protein>
    <submittedName>
        <fullName evidence="3">Type 2 lantibiotic biosynthesis protein LanM</fullName>
    </submittedName>
</protein>
<name>A0A7W9MW92_9ACTN</name>
<dbReference type="Pfam" id="PF13575">
    <property type="entry name" value="DUF4135"/>
    <property type="match status" value="1"/>
</dbReference>
<accession>A0A7W9MW92</accession>
<dbReference type="InterPro" id="IPR025410">
    <property type="entry name" value="Lant_dehyd"/>
</dbReference>
<dbReference type="SUPFAM" id="SSF158745">
    <property type="entry name" value="LanC-like"/>
    <property type="match status" value="1"/>
</dbReference>
<dbReference type="EMBL" id="JACHMY010000001">
    <property type="protein sequence ID" value="MBB5838634.1"/>
    <property type="molecule type" value="Genomic_DNA"/>
</dbReference>
<dbReference type="SMART" id="SM01260">
    <property type="entry name" value="LANC_like"/>
    <property type="match status" value="1"/>
</dbReference>
<dbReference type="InterPro" id="IPR012341">
    <property type="entry name" value="6hp_glycosidase-like_sf"/>
</dbReference>
<organism evidence="3 4">
    <name type="scientific">Kribbella italica</name>
    <dbReference type="NCBI Taxonomy" id="1540520"/>
    <lineage>
        <taxon>Bacteria</taxon>
        <taxon>Bacillati</taxon>
        <taxon>Actinomycetota</taxon>
        <taxon>Actinomycetes</taxon>
        <taxon>Propionibacteriales</taxon>
        <taxon>Kribbellaceae</taxon>
        <taxon>Kribbella</taxon>
    </lineage>
</organism>
<proteinExistence type="predicted"/>
<evidence type="ECO:0000259" key="2">
    <source>
        <dbReference type="Pfam" id="PF13575"/>
    </source>
</evidence>
<dbReference type="Gene3D" id="1.50.10.10">
    <property type="match status" value="1"/>
</dbReference>
<evidence type="ECO:0000256" key="1">
    <source>
        <dbReference type="SAM" id="MobiDB-lite"/>
    </source>
</evidence>
<sequence>MLDSATAGAPPTDQPKAWWSAGLGPHEQESAKPGWAAYVERSLALQSVPEPVEGDWQQALVRCLHPLLVTARDDLTTAGHTGAVTEQFLHRLGLRLVKLAARTLVRELAQARKRGDLTGATPAMRFLDFTHRLVGGSELADLLAAYPVLARVLGEACRQSLEGHLELLTRLAEDRELIVTELLAGQPLGDLLDAEPSGDPHRGGRSTTTLTFSTGRKLIYKPRPLDLHQHFNEIVDWLNSKTGLAVGTLQVLRRPGYGWLEHVRAEPCGDLTDVRRFYQRYGALLALLFALDGTDMHYDNLIAAGDQPMLVDVETLFHPGVSAAGLRGDPAQAAAADSVLRTALLPLLVTGEHGVVDLSGLGGDAGATMPNSTVDWADAGLDTMHLVRRARTSAGGGNRPHLAGVPLEPRQHENFLLFGFREAFQAIVWHREELLGPFGLLARCAQDQVRLVGRPTHHYLALLDEATHPDALRDAGVRSDLLELLWTNEQVDPRLVPAELVDLWAGDVPVFTSRPDSQDVWSSEGTRIPAVLPVAGLSAVERKIGALTELDQHRQEWLISASLATRPEPVRHGGVTTQPHLGSTEADPEHLLAAASDVADEIMARVYGSPGGPANWLGLEILDDHHWSVRPMGAGLTNGYTGTALFLAEIGVLTGTDKYCELALDAVRPLPALLEVLASDLETARLVGAGLHGLGGIAYGISRLAQLLDNSGLRRQLSATLELSQQLVSEPADFPSYQDGAAGGLAAMLAMNELPAARRLAQEYADQLVRVVAEEAEHPRPPHGFARGYAGLAWALGQYGRPGNKFHAAAQQASTLDCPGDAADAGWCSSGGVGNVLARLSSGLPLDLDTYLTGASQRPTLADLSLCHGELGAIEPVLWLADREHQAAEAVRRRRAGLVLAAVQQYGPRCGTPRAVPSPGLMTGLAGIGHGLLRLGFGHRIPSVLLLQPTTAAAAHHSLGGHRTPSPDRGRP</sequence>
<keyword evidence="4" id="KW-1185">Reference proteome</keyword>
<gene>
    <name evidence="3" type="ORF">HDA39_005368</name>
</gene>
<dbReference type="RefSeq" id="WP_184799623.1">
    <property type="nucleotide sequence ID" value="NZ_JACHMY010000001.1"/>
</dbReference>
<dbReference type="CDD" id="cd04792">
    <property type="entry name" value="LanM-like"/>
    <property type="match status" value="1"/>
</dbReference>
<dbReference type="Proteomes" id="UP000549971">
    <property type="component" value="Unassembled WGS sequence"/>
</dbReference>
<dbReference type="GO" id="GO:0031179">
    <property type="term" value="P:peptide modification"/>
    <property type="evidence" value="ECO:0007669"/>
    <property type="project" value="InterPro"/>
</dbReference>
<dbReference type="InterPro" id="IPR007822">
    <property type="entry name" value="LANC-like"/>
</dbReference>
<dbReference type="PIRSF" id="PIRSF037228">
    <property type="entry name" value="Lant_mod_RumM"/>
    <property type="match status" value="1"/>
</dbReference>
<dbReference type="NCBIfam" id="TIGR03897">
    <property type="entry name" value="lanti_2_LanM"/>
    <property type="match status" value="1"/>
</dbReference>